<proteinExistence type="predicted"/>
<gene>
    <name evidence="1" type="ORF">QJS04_geneDACA014033</name>
</gene>
<dbReference type="EMBL" id="JAUJYN010000006">
    <property type="protein sequence ID" value="KAK1268015.1"/>
    <property type="molecule type" value="Genomic_DNA"/>
</dbReference>
<keyword evidence="2" id="KW-1185">Reference proteome</keyword>
<reference evidence="1" key="2">
    <citation type="submission" date="2023-06" db="EMBL/GenBank/DDBJ databases">
        <authorList>
            <person name="Ma L."/>
            <person name="Liu K.-W."/>
            <person name="Li Z."/>
            <person name="Hsiao Y.-Y."/>
            <person name="Qi Y."/>
            <person name="Fu T."/>
            <person name="Tang G."/>
            <person name="Zhang D."/>
            <person name="Sun W.-H."/>
            <person name="Liu D.-K."/>
            <person name="Li Y."/>
            <person name="Chen G.-Z."/>
            <person name="Liu X.-D."/>
            <person name="Liao X.-Y."/>
            <person name="Jiang Y.-T."/>
            <person name="Yu X."/>
            <person name="Hao Y."/>
            <person name="Huang J."/>
            <person name="Zhao X.-W."/>
            <person name="Ke S."/>
            <person name="Chen Y.-Y."/>
            <person name="Wu W.-L."/>
            <person name="Hsu J.-L."/>
            <person name="Lin Y.-F."/>
            <person name="Huang M.-D."/>
            <person name="Li C.-Y."/>
            <person name="Huang L."/>
            <person name="Wang Z.-W."/>
            <person name="Zhao X."/>
            <person name="Zhong W.-Y."/>
            <person name="Peng D.-H."/>
            <person name="Ahmad S."/>
            <person name="Lan S."/>
            <person name="Zhang J.-S."/>
            <person name="Tsai W.-C."/>
            <person name="Van De Peer Y."/>
            <person name="Liu Z.-J."/>
        </authorList>
    </citation>
    <scope>NUCLEOTIDE SEQUENCE</scope>
    <source>
        <strain evidence="1">SCP</strain>
        <tissue evidence="1">Leaves</tissue>
    </source>
</reference>
<sequence length="80" mass="9054">MEKGGKVPVQSGSYSGQVLARLLPNLEVTGSDHVSTTLFLGIYLSPNNQWLTIPVQDSMKESGLHCARERHEHRRRVFHR</sequence>
<organism evidence="1 2">
    <name type="scientific">Acorus gramineus</name>
    <name type="common">Dwarf sweet flag</name>
    <dbReference type="NCBI Taxonomy" id="55184"/>
    <lineage>
        <taxon>Eukaryota</taxon>
        <taxon>Viridiplantae</taxon>
        <taxon>Streptophyta</taxon>
        <taxon>Embryophyta</taxon>
        <taxon>Tracheophyta</taxon>
        <taxon>Spermatophyta</taxon>
        <taxon>Magnoliopsida</taxon>
        <taxon>Liliopsida</taxon>
        <taxon>Acoraceae</taxon>
        <taxon>Acorus</taxon>
    </lineage>
</organism>
<reference evidence="1" key="1">
    <citation type="journal article" date="2023" name="Nat. Commun.">
        <title>Diploid and tetraploid genomes of Acorus and the evolution of monocots.</title>
        <authorList>
            <person name="Ma L."/>
            <person name="Liu K.W."/>
            <person name="Li Z."/>
            <person name="Hsiao Y.Y."/>
            <person name="Qi Y."/>
            <person name="Fu T."/>
            <person name="Tang G.D."/>
            <person name="Zhang D."/>
            <person name="Sun W.H."/>
            <person name="Liu D.K."/>
            <person name="Li Y."/>
            <person name="Chen G.Z."/>
            <person name="Liu X.D."/>
            <person name="Liao X.Y."/>
            <person name="Jiang Y.T."/>
            <person name="Yu X."/>
            <person name="Hao Y."/>
            <person name="Huang J."/>
            <person name="Zhao X.W."/>
            <person name="Ke S."/>
            <person name="Chen Y.Y."/>
            <person name="Wu W.L."/>
            <person name="Hsu J.L."/>
            <person name="Lin Y.F."/>
            <person name="Huang M.D."/>
            <person name="Li C.Y."/>
            <person name="Huang L."/>
            <person name="Wang Z.W."/>
            <person name="Zhao X."/>
            <person name="Zhong W.Y."/>
            <person name="Peng D.H."/>
            <person name="Ahmad S."/>
            <person name="Lan S."/>
            <person name="Zhang J.S."/>
            <person name="Tsai W.C."/>
            <person name="Van de Peer Y."/>
            <person name="Liu Z.J."/>
        </authorList>
    </citation>
    <scope>NUCLEOTIDE SEQUENCE</scope>
    <source>
        <strain evidence="1">SCP</strain>
    </source>
</reference>
<evidence type="ECO:0000313" key="1">
    <source>
        <dbReference type="EMBL" id="KAK1268015.1"/>
    </source>
</evidence>
<evidence type="ECO:0000313" key="2">
    <source>
        <dbReference type="Proteomes" id="UP001179952"/>
    </source>
</evidence>
<dbReference type="Proteomes" id="UP001179952">
    <property type="component" value="Unassembled WGS sequence"/>
</dbReference>
<accession>A0AAV9AVD3</accession>
<dbReference type="AlphaFoldDB" id="A0AAV9AVD3"/>
<name>A0AAV9AVD3_ACOGR</name>
<protein>
    <submittedName>
        <fullName evidence="1">Uncharacterized protein</fullName>
    </submittedName>
</protein>
<comment type="caution">
    <text evidence="1">The sequence shown here is derived from an EMBL/GenBank/DDBJ whole genome shotgun (WGS) entry which is preliminary data.</text>
</comment>